<keyword evidence="2" id="KW-0433">Leucine-rich repeat</keyword>
<accession>A0A087VVY6</accession>
<feature type="region of interest" description="Disordered" evidence="4">
    <location>
        <begin position="837"/>
        <end position="862"/>
    </location>
</feature>
<dbReference type="InterPro" id="IPR050836">
    <property type="entry name" value="SDS22/Internalin_LRR"/>
</dbReference>
<dbReference type="RefSeq" id="WP_033490743.1">
    <property type="nucleotide sequence ID" value="NZ_CP006018.1"/>
</dbReference>
<dbReference type="InterPro" id="IPR001611">
    <property type="entry name" value="Leu-rich_rpt"/>
</dbReference>
<evidence type="ECO:0000256" key="6">
    <source>
        <dbReference type="SAM" id="SignalP"/>
    </source>
</evidence>
<gene>
    <name evidence="7" type="ORF">BINDI_1182</name>
</gene>
<keyword evidence="3" id="KW-0677">Repeat</keyword>
<keyword evidence="8" id="KW-1185">Reference proteome</keyword>
<dbReference type="Proteomes" id="UP000028569">
    <property type="component" value="Chromosome"/>
</dbReference>
<dbReference type="HOGENOM" id="CLU_301044_0_0_11"/>
<feature type="compositionally biased region" description="Polar residues" evidence="4">
    <location>
        <begin position="837"/>
        <end position="847"/>
    </location>
</feature>
<feature type="region of interest" description="Disordered" evidence="4">
    <location>
        <begin position="777"/>
        <end position="812"/>
    </location>
</feature>
<dbReference type="Gene3D" id="3.80.10.10">
    <property type="entry name" value="Ribonuclease Inhibitor"/>
    <property type="match status" value="2"/>
</dbReference>
<keyword evidence="6" id="KW-0732">Signal</keyword>
<dbReference type="PANTHER" id="PTHR46652">
    <property type="entry name" value="LEUCINE-RICH REPEAT AND IQ DOMAIN-CONTAINING PROTEIN 1-RELATED"/>
    <property type="match status" value="1"/>
</dbReference>
<dbReference type="Gene3D" id="2.60.40.4270">
    <property type="entry name" value="Listeria-Bacteroides repeat domain"/>
    <property type="match status" value="2"/>
</dbReference>
<feature type="chain" id="PRO_5039486077" evidence="6">
    <location>
        <begin position="27"/>
        <end position="964"/>
    </location>
</feature>
<dbReference type="PROSITE" id="PS51450">
    <property type="entry name" value="LRR"/>
    <property type="match status" value="1"/>
</dbReference>
<feature type="compositionally biased region" description="Polar residues" evidence="4">
    <location>
        <begin position="734"/>
        <end position="754"/>
    </location>
</feature>
<comment type="subcellular location">
    <subcellularLocation>
        <location evidence="1">Cell envelope</location>
    </subcellularLocation>
</comment>
<organism evidence="7 8">
    <name type="scientific">Bifidobacterium [indicum] DSM 20214 = LMG 11587</name>
    <dbReference type="NCBI Taxonomy" id="1341694"/>
    <lineage>
        <taxon>Bacteria</taxon>
        <taxon>Bacillati</taxon>
        <taxon>Actinomycetota</taxon>
        <taxon>Actinomycetes</taxon>
        <taxon>Bifidobacteriales</taxon>
        <taxon>Bifidobacteriaceae</taxon>
        <taxon>Bifidobacterium</taxon>
    </lineage>
</organism>
<keyword evidence="5" id="KW-0472">Membrane</keyword>
<reference evidence="7 8" key="1">
    <citation type="journal article" date="2014" name="Appl. Environ. Microbiol.">
        <title>Genomic encyclopedia of type strains of the genus Bifidobacterium.</title>
        <authorList>
            <person name="Milani C."/>
            <person name="Lugli G.A."/>
            <person name="Duranti S."/>
            <person name="Turroni F."/>
            <person name="Bottacini F."/>
            <person name="Mangifesta M."/>
            <person name="Sanchez B."/>
            <person name="Viappiani A."/>
            <person name="Mancabelli L."/>
            <person name="Taminiau B."/>
            <person name="Delcenserie V."/>
            <person name="Barrangou R."/>
            <person name="Margolles A."/>
            <person name="van Sinderen D."/>
            <person name="Ventura M."/>
        </authorList>
    </citation>
    <scope>NUCLEOTIDE SEQUENCE [LARGE SCALE GENOMIC DNA]</scope>
    <source>
        <strain evidence="7 8">LMG 11587</strain>
    </source>
</reference>
<evidence type="ECO:0000256" key="4">
    <source>
        <dbReference type="SAM" id="MobiDB-lite"/>
    </source>
</evidence>
<dbReference type="EMBL" id="CP006018">
    <property type="protein sequence ID" value="AIC92443.1"/>
    <property type="molecule type" value="Genomic_DNA"/>
</dbReference>
<keyword evidence="5" id="KW-1133">Transmembrane helix</keyword>
<dbReference type="SUPFAM" id="SSF52058">
    <property type="entry name" value="L domain-like"/>
    <property type="match status" value="1"/>
</dbReference>
<dbReference type="NCBIfam" id="TIGR02543">
    <property type="entry name" value="List_Bact_rpt"/>
    <property type="match status" value="1"/>
</dbReference>
<keyword evidence="5" id="KW-0812">Transmembrane</keyword>
<evidence type="ECO:0000256" key="3">
    <source>
        <dbReference type="ARBA" id="ARBA00022737"/>
    </source>
</evidence>
<proteinExistence type="predicted"/>
<feature type="region of interest" description="Disordered" evidence="4">
    <location>
        <begin position="346"/>
        <end position="375"/>
    </location>
</feature>
<evidence type="ECO:0000256" key="5">
    <source>
        <dbReference type="SAM" id="Phobius"/>
    </source>
</evidence>
<dbReference type="PANTHER" id="PTHR46652:SF3">
    <property type="entry name" value="LEUCINE-RICH REPEAT-CONTAINING PROTEIN 9"/>
    <property type="match status" value="1"/>
</dbReference>
<dbReference type="Pfam" id="PF09479">
    <property type="entry name" value="Flg_new"/>
    <property type="match status" value="3"/>
</dbReference>
<dbReference type="OrthoDB" id="3240626at2"/>
<evidence type="ECO:0000256" key="1">
    <source>
        <dbReference type="ARBA" id="ARBA00004196"/>
    </source>
</evidence>
<evidence type="ECO:0000256" key="2">
    <source>
        <dbReference type="ARBA" id="ARBA00022614"/>
    </source>
</evidence>
<dbReference type="InterPro" id="IPR013378">
    <property type="entry name" value="InlB-like_B-rpt"/>
</dbReference>
<evidence type="ECO:0000313" key="7">
    <source>
        <dbReference type="EMBL" id="AIC92443.1"/>
    </source>
</evidence>
<sequence length="964" mass="104807">MSVSVKIRQLAAVLSVAMLLGCGVTATVKMAFGEEDGDGSTRIGTSNCVIESSTYAECFPDHRMAVQVAEAVPRKGVKSSDIMIQADVDQITKLSLDQISSLEGIQSLTSLIELSIDTGGVSDLSPLDDPVLSRNIKRLYIEECEITDVSPLRNYTNADIIDLMFNRISDISPLKDLHPKELTVLEQTVYLDRKDIRDNPNQAISIPLPLGKNGEPVAVSEINPTEGMTQTNTDLVWSAPAAGGTRSFSFGEAADDKSYEFQGTVEMEVVTAEPRLVTFTPSQPVNPQPTTGRQIGLGLPVPKPADPVCPGYRFVGWYTSARGMGGVRFNFEKPILENTALYGRWVSDTPNNDNDDETDIPGPGTPDSDDDQTPLPELEKIVCEPGVSTYSQCFPDPDLAKQLASSIEKEPDAVLTVEDVDTQFRDISLTDVWDLNGIQILKKAAYINLDYSYPDQKSPRSGQVAVDLRPVAELPEIWSFWLSGSGDAETEMDPLVTDFTPLSKLKKLSELYIDEAGVKDLKGFESFTDMPRLTEVELEGNQISDVKPLAVLKDLPRMELLSLESNRIFDMSPLKDLSKSPIELSAINQTAVVPRHELPGEAMAISLPIRPDGKYAETDIDSISGNGYHKRSDYAVVWDAPVVDSVHSYDFMEGGSRLDSWEFDGTVTDRPLDDKSSARDIYKIEFDLGTGSTSPAQIPDQLVYAGNLANRVPDPVRFKHAFDGWYLNEEPLTPSRSSSGNKSDSPGNSSGTLIDSGNALARNLAEPGDILIRNLLVSGGSDDKSPTDSDTTTGEGPSDSDSTAEEDPFDFDNTRINRDIVLTARWTPLYTMTFDSQGGSAVPSQTVRDGETVDEPTDPTRAGHTFLGWFTEAEDGESADFTQPLRQDTTVYAHWRLDPTPANLITPGNPGDYNPGTAAPGSLSGILASTGSDFLGLVFAALIVALCGLVCQAHLRSRRSSMPR</sequence>
<dbReference type="KEGG" id="bii:BINDI_1182"/>
<dbReference type="InterPro" id="IPR042229">
    <property type="entry name" value="Listeria/Bacterioides_rpt_sf"/>
</dbReference>
<protein>
    <submittedName>
        <fullName evidence="7">Putative internalin G</fullName>
    </submittedName>
</protein>
<evidence type="ECO:0000313" key="8">
    <source>
        <dbReference type="Proteomes" id="UP000028569"/>
    </source>
</evidence>
<feature type="signal peptide" evidence="6">
    <location>
        <begin position="1"/>
        <end position="26"/>
    </location>
</feature>
<name>A0A087VVY6_9BIFI</name>
<feature type="region of interest" description="Disordered" evidence="4">
    <location>
        <begin position="731"/>
        <end position="754"/>
    </location>
</feature>
<dbReference type="AlphaFoldDB" id="A0A087VVY6"/>
<dbReference type="PROSITE" id="PS51257">
    <property type="entry name" value="PROKAR_LIPOPROTEIN"/>
    <property type="match status" value="1"/>
</dbReference>
<feature type="transmembrane region" description="Helical" evidence="5">
    <location>
        <begin position="934"/>
        <end position="955"/>
    </location>
</feature>
<dbReference type="InterPro" id="IPR032675">
    <property type="entry name" value="LRR_dom_sf"/>
</dbReference>
<dbReference type="GO" id="GO:0030313">
    <property type="term" value="C:cell envelope"/>
    <property type="evidence" value="ECO:0007669"/>
    <property type="project" value="UniProtKB-SubCell"/>
</dbReference>